<dbReference type="Proteomes" id="UP000199699">
    <property type="component" value="Unassembled WGS sequence"/>
</dbReference>
<dbReference type="RefSeq" id="WP_091074723.1">
    <property type="nucleotide sequence ID" value="NZ_FMHT01000002.1"/>
</dbReference>
<dbReference type="InterPro" id="IPR037217">
    <property type="entry name" value="Trp/Indoleamine_2_3_dOase-like"/>
</dbReference>
<dbReference type="GO" id="GO:0020037">
    <property type="term" value="F:heme binding"/>
    <property type="evidence" value="ECO:0007669"/>
    <property type="project" value="InterPro"/>
</dbReference>
<keyword evidence="1" id="KW-0560">Oxidoreductase</keyword>
<name>A0A1C6R7K3_9ACTN</name>
<evidence type="ECO:0000313" key="1">
    <source>
        <dbReference type="EMBL" id="SCL13010.1"/>
    </source>
</evidence>
<accession>A0A1C6R7K3</accession>
<dbReference type="Gene3D" id="1.20.58.480">
    <property type="match status" value="1"/>
</dbReference>
<keyword evidence="2" id="KW-1185">Reference proteome</keyword>
<dbReference type="PANTHER" id="PTHR10138:SF0">
    <property type="entry name" value="TRYPTOPHAN 2,3-DIOXYGENASE"/>
    <property type="match status" value="1"/>
</dbReference>
<reference evidence="1 2" key="1">
    <citation type="submission" date="2016-06" db="EMBL/GenBank/DDBJ databases">
        <authorList>
            <person name="Kjaerup R.B."/>
            <person name="Dalgaard T.S."/>
            <person name="Juul-Madsen H.R."/>
        </authorList>
    </citation>
    <scope>NUCLEOTIDE SEQUENCE [LARGE SCALE GENOMIC DNA]</scope>
    <source>
        <strain evidence="1 2">DSM 43818</strain>
    </source>
</reference>
<dbReference type="GO" id="GO:0046872">
    <property type="term" value="F:metal ion binding"/>
    <property type="evidence" value="ECO:0007669"/>
    <property type="project" value="InterPro"/>
</dbReference>
<dbReference type="AlphaFoldDB" id="A0A1C6R7K3"/>
<dbReference type="OrthoDB" id="4444951at2"/>
<gene>
    <name evidence="1" type="ORF">GA0070616_0097</name>
</gene>
<dbReference type="GO" id="GO:0019441">
    <property type="term" value="P:L-tryptophan catabolic process to kynurenine"/>
    <property type="evidence" value="ECO:0007669"/>
    <property type="project" value="InterPro"/>
</dbReference>
<dbReference type="InterPro" id="IPR004981">
    <property type="entry name" value="Trp_2_3_dOase"/>
</dbReference>
<sequence length="413" mass="45648">MNGEHAVQRWLMGERSGNDFPYREVVASVQERGKHFVAPHMLEVLRQARETANSVGGPEAGGRLLRSFLNVLLDKADGRYDYRTYLALDLLPLPDADRSDLVVDAAAALRCRDRLVVALVADVLRFEGAAAGGRCQPLPERRPVSALTRKRLRLGMRVIQPALARLGLEQWSAVEDVRPDDLWRSVEDFLDEDERQAVVLSMLPVSRVHDEYLFLRVLQSWEATFALVAVDLCGVIQLLSDGACVHGGARLDAATGILREGAPLFSLLATMQVEAFRDFRRWTEGASAIQSYSYKLVESLCRRPELARLHSVAYQSTPGVRVRALSGQATVQSEVDKLERSRFAAVVEDQLVESMASFSAALTGWRRTHYSLAVRMLGNEAGTGSTSGTAYLKEVKDIPVFNRAYPARPGGVA</sequence>
<keyword evidence="1" id="KW-0223">Dioxygenase</keyword>
<dbReference type="PANTHER" id="PTHR10138">
    <property type="entry name" value="TRYPTOPHAN 2,3-DIOXYGENASE"/>
    <property type="match status" value="1"/>
</dbReference>
<evidence type="ECO:0000313" key="2">
    <source>
        <dbReference type="Proteomes" id="UP000199699"/>
    </source>
</evidence>
<dbReference type="EMBL" id="FMHT01000002">
    <property type="protein sequence ID" value="SCL13010.1"/>
    <property type="molecule type" value="Genomic_DNA"/>
</dbReference>
<dbReference type="GO" id="GO:0004833">
    <property type="term" value="F:L-tryptophan 2,3-dioxygenase activity"/>
    <property type="evidence" value="ECO:0007669"/>
    <property type="project" value="InterPro"/>
</dbReference>
<protein>
    <submittedName>
        <fullName evidence="1">Tryptophan 2,3-dioxygenase (Vermilion)</fullName>
    </submittedName>
</protein>
<dbReference type="GO" id="GO:0019442">
    <property type="term" value="P:L-tryptophan catabolic process to acetyl-CoA"/>
    <property type="evidence" value="ECO:0007669"/>
    <property type="project" value="TreeGrafter"/>
</dbReference>
<proteinExistence type="predicted"/>
<dbReference type="STRING" id="145857.GA0070616_0097"/>
<dbReference type="SUPFAM" id="SSF140959">
    <property type="entry name" value="Indolic compounds 2,3-dioxygenase-like"/>
    <property type="match status" value="1"/>
</dbReference>
<organism evidence="1 2">
    <name type="scientific">Micromonospora nigra</name>
    <dbReference type="NCBI Taxonomy" id="145857"/>
    <lineage>
        <taxon>Bacteria</taxon>
        <taxon>Bacillati</taxon>
        <taxon>Actinomycetota</taxon>
        <taxon>Actinomycetes</taxon>
        <taxon>Micromonosporales</taxon>
        <taxon>Micromonosporaceae</taxon>
        <taxon>Micromonospora</taxon>
    </lineage>
</organism>